<dbReference type="SMART" id="SM00849">
    <property type="entry name" value="Lactamase_B"/>
    <property type="match status" value="1"/>
</dbReference>
<evidence type="ECO:0000256" key="11">
    <source>
        <dbReference type="ARBA" id="ARBA00048505"/>
    </source>
</evidence>
<dbReference type="CDD" id="cd07729">
    <property type="entry name" value="AHL_lactonase_MBL-fold"/>
    <property type="match status" value="1"/>
</dbReference>
<evidence type="ECO:0000313" key="14">
    <source>
        <dbReference type="Proteomes" id="UP000319432"/>
    </source>
</evidence>
<accession>A0A502HMD8</accession>
<comment type="function">
    <text evidence="10">Counteracts the endogenous Pycsar antiviral defense system. Phosphodiesterase that enables metal-dependent hydrolysis of host cyclic nucleotide Pycsar defense signals such as cCMP and cUMP.</text>
</comment>
<comment type="catalytic activity">
    <reaction evidence="9">
        <text>3',5'-cyclic CMP + H2O = CMP + H(+)</text>
        <dbReference type="Rhea" id="RHEA:72675"/>
        <dbReference type="ChEBI" id="CHEBI:15377"/>
        <dbReference type="ChEBI" id="CHEBI:15378"/>
        <dbReference type="ChEBI" id="CHEBI:58003"/>
        <dbReference type="ChEBI" id="CHEBI:60377"/>
    </reaction>
    <physiologicalReaction direction="left-to-right" evidence="9">
        <dbReference type="Rhea" id="RHEA:72676"/>
    </physiologicalReaction>
</comment>
<dbReference type="SMR" id="A0A502HMD8"/>
<keyword evidence="7" id="KW-0378">Hydrolase</keyword>
<comment type="catalytic activity">
    <reaction evidence="11">
        <text>3',5'-cyclic UMP + H2O = UMP + H(+)</text>
        <dbReference type="Rhea" id="RHEA:70575"/>
        <dbReference type="ChEBI" id="CHEBI:15377"/>
        <dbReference type="ChEBI" id="CHEBI:15378"/>
        <dbReference type="ChEBI" id="CHEBI:57865"/>
        <dbReference type="ChEBI" id="CHEBI:184387"/>
    </reaction>
    <physiologicalReaction direction="left-to-right" evidence="11">
        <dbReference type="Rhea" id="RHEA:70576"/>
    </physiologicalReaction>
</comment>
<dbReference type="Gene3D" id="3.60.15.10">
    <property type="entry name" value="Ribonuclease Z/Hydroxyacylglutathione hydrolase-like"/>
    <property type="match status" value="1"/>
</dbReference>
<evidence type="ECO:0000256" key="5">
    <source>
        <dbReference type="ARBA" id="ARBA00013131"/>
    </source>
</evidence>
<dbReference type="OrthoDB" id="333278at2"/>
<evidence type="ECO:0000256" key="4">
    <source>
        <dbReference type="ARBA" id="ARBA00011245"/>
    </source>
</evidence>
<dbReference type="SUPFAM" id="SSF56281">
    <property type="entry name" value="Metallo-hydrolase/oxidoreductase"/>
    <property type="match status" value="1"/>
</dbReference>
<dbReference type="Pfam" id="PF00753">
    <property type="entry name" value="Lactamase_B"/>
    <property type="match status" value="1"/>
</dbReference>
<dbReference type="EMBL" id="CP033464">
    <property type="protein sequence ID" value="QDX94108.1"/>
    <property type="molecule type" value="Genomic_DNA"/>
</dbReference>
<dbReference type="InterPro" id="IPR001279">
    <property type="entry name" value="Metallo-B-lactamas"/>
</dbReference>
<dbReference type="NCBIfam" id="NF045699">
    <property type="entry name" value="AHLLactAiiA"/>
    <property type="match status" value="1"/>
</dbReference>
<dbReference type="GO" id="GO:0046872">
    <property type="term" value="F:metal ion binding"/>
    <property type="evidence" value="ECO:0007669"/>
    <property type="project" value="UniProtKB-KW"/>
</dbReference>
<evidence type="ECO:0000256" key="2">
    <source>
        <dbReference type="ARBA" id="ARBA00001947"/>
    </source>
</evidence>
<sequence>MTVKKLFFLPAGRILIDQSSLNTNLLPGKLIDIPIWSYLLETSDGPILIDTGMPDVAVNSPDLFKGTPFEDSIIPKMKDSDRIESVLERTGYLPEDLVCIISSHLHFDHAGGNGHFPKTPIIVQRTEYDAAVYREEYMKECVLPDLNYQFIDGDHKLLPGVQLLYTPGHSPGHQSVLVETEASGMILLTIDASYTRENFEQGVPYAGVDSNLTEKSIQRLKEIVSTEKPLIFFGHDTEQEKGRKTFPEYL</sequence>
<keyword evidence="8" id="KW-0862">Zinc</keyword>
<gene>
    <name evidence="13" type="ORF">EEL30_18540</name>
</gene>
<comment type="similarity">
    <text evidence="3">Belongs to the metallo-beta-lactamase superfamily.</text>
</comment>
<feature type="domain" description="Metallo-beta-lactamase" evidence="12">
    <location>
        <begin position="34"/>
        <end position="235"/>
    </location>
</feature>
<protein>
    <recommendedName>
        <fullName evidence="5">quorum-quenching N-acyl-homoserine lactonase</fullName>
        <ecNumber evidence="5">3.1.1.81</ecNumber>
    </recommendedName>
</protein>
<evidence type="ECO:0000256" key="1">
    <source>
        <dbReference type="ARBA" id="ARBA00000450"/>
    </source>
</evidence>
<evidence type="ECO:0000256" key="10">
    <source>
        <dbReference type="ARBA" id="ARBA00034301"/>
    </source>
</evidence>
<dbReference type="GO" id="GO:0102007">
    <property type="term" value="F:acyl-L-homoserine-lactone lactonohydrolase activity"/>
    <property type="evidence" value="ECO:0007669"/>
    <property type="project" value="UniProtKB-EC"/>
</dbReference>
<keyword evidence="14" id="KW-1185">Reference proteome</keyword>
<comment type="cofactor">
    <cofactor evidence="2">
        <name>Zn(2+)</name>
        <dbReference type="ChEBI" id="CHEBI:29105"/>
    </cofactor>
</comment>
<reference evidence="13 14" key="1">
    <citation type="submission" date="2018-11" db="EMBL/GenBank/DDBJ databases">
        <title>Phylogenetic determinants of toxin gene distribution in genomes of Brevibacillus laterosporus.</title>
        <authorList>
            <person name="Glare T.R."/>
            <person name="Durrant A."/>
            <person name="Berry C."/>
            <person name="Palma L."/>
            <person name="Ormskirk M."/>
            <person name="Cox M.O."/>
        </authorList>
    </citation>
    <scope>NUCLEOTIDE SEQUENCE [LARGE SCALE GENOMIC DNA]</scope>
    <source>
        <strain evidence="13 14">1821L</strain>
    </source>
</reference>
<dbReference type="AlphaFoldDB" id="A0A502HMD8"/>
<evidence type="ECO:0000256" key="3">
    <source>
        <dbReference type="ARBA" id="ARBA00007749"/>
    </source>
</evidence>
<comment type="catalytic activity">
    <reaction evidence="1">
        <text>an N-acyl-L-homoserine lactone + H2O = an N-acyl-L-homoserine + H(+)</text>
        <dbReference type="Rhea" id="RHEA:22576"/>
        <dbReference type="ChEBI" id="CHEBI:15377"/>
        <dbReference type="ChEBI" id="CHEBI:15378"/>
        <dbReference type="ChEBI" id="CHEBI:55474"/>
        <dbReference type="ChEBI" id="CHEBI:58921"/>
        <dbReference type="EC" id="3.1.1.81"/>
    </reaction>
</comment>
<evidence type="ECO:0000256" key="9">
    <source>
        <dbReference type="ARBA" id="ARBA00034221"/>
    </source>
</evidence>
<dbReference type="InterPro" id="IPR036866">
    <property type="entry name" value="RibonucZ/Hydroxyglut_hydro"/>
</dbReference>
<organism evidence="13 14">
    <name type="scientific">Brevibacillus laterosporus</name>
    <name type="common">Bacillus laterosporus</name>
    <dbReference type="NCBI Taxonomy" id="1465"/>
    <lineage>
        <taxon>Bacteria</taxon>
        <taxon>Bacillati</taxon>
        <taxon>Bacillota</taxon>
        <taxon>Bacilli</taxon>
        <taxon>Bacillales</taxon>
        <taxon>Paenibacillaceae</taxon>
        <taxon>Brevibacillus</taxon>
    </lineage>
</organism>
<comment type="subunit">
    <text evidence="4">Monomer.</text>
</comment>
<evidence type="ECO:0000313" key="13">
    <source>
        <dbReference type="EMBL" id="QDX94108.1"/>
    </source>
</evidence>
<keyword evidence="6" id="KW-0479">Metal-binding</keyword>
<dbReference type="PANTHER" id="PTHR42978:SF7">
    <property type="entry name" value="METALLO-HYDROLASE RV2300C-RELATED"/>
    <property type="match status" value="1"/>
</dbReference>
<proteinExistence type="inferred from homology"/>
<evidence type="ECO:0000259" key="12">
    <source>
        <dbReference type="SMART" id="SM00849"/>
    </source>
</evidence>
<evidence type="ECO:0000256" key="8">
    <source>
        <dbReference type="ARBA" id="ARBA00022833"/>
    </source>
</evidence>
<evidence type="ECO:0000256" key="7">
    <source>
        <dbReference type="ARBA" id="ARBA00022801"/>
    </source>
</evidence>
<dbReference type="EC" id="3.1.1.81" evidence="5"/>
<dbReference type="Proteomes" id="UP000319432">
    <property type="component" value="Chromosome"/>
</dbReference>
<dbReference type="InterPro" id="IPR054870">
    <property type="entry name" value="AHLLactAiiA"/>
</dbReference>
<dbReference type="PANTHER" id="PTHR42978">
    <property type="entry name" value="QUORUM-QUENCHING LACTONASE YTNP-RELATED-RELATED"/>
    <property type="match status" value="1"/>
</dbReference>
<evidence type="ECO:0000256" key="6">
    <source>
        <dbReference type="ARBA" id="ARBA00022723"/>
    </source>
</evidence>
<name>A0A502HMD8_BRELA</name>
<dbReference type="InterPro" id="IPR051013">
    <property type="entry name" value="MBL_superfamily_lactonases"/>
</dbReference>